<reference evidence="2 3" key="1">
    <citation type="journal article" date="2009" name="Nat. Genet.">
        <title>The genome of the cucumber, Cucumis sativus L.</title>
        <authorList>
            <person name="Huang S."/>
            <person name="Li R."/>
            <person name="Zhang Z."/>
            <person name="Li L."/>
            <person name="Gu X."/>
            <person name="Fan W."/>
            <person name="Lucas W.J."/>
            <person name="Wang X."/>
            <person name="Xie B."/>
            <person name="Ni P."/>
            <person name="Ren Y."/>
            <person name="Zhu H."/>
            <person name="Li J."/>
            <person name="Lin K."/>
            <person name="Jin W."/>
            <person name="Fei Z."/>
            <person name="Li G."/>
            <person name="Staub J."/>
            <person name="Kilian A."/>
            <person name="van der Vossen E.A."/>
            <person name="Wu Y."/>
            <person name="Guo J."/>
            <person name="He J."/>
            <person name="Jia Z."/>
            <person name="Ren Y."/>
            <person name="Tian G."/>
            <person name="Lu Y."/>
            <person name="Ruan J."/>
            <person name="Qian W."/>
            <person name="Wang M."/>
            <person name="Huang Q."/>
            <person name="Li B."/>
            <person name="Xuan Z."/>
            <person name="Cao J."/>
            <person name="Asan"/>
            <person name="Wu Z."/>
            <person name="Zhang J."/>
            <person name="Cai Q."/>
            <person name="Bai Y."/>
            <person name="Zhao B."/>
            <person name="Han Y."/>
            <person name="Li Y."/>
            <person name="Li X."/>
            <person name="Wang S."/>
            <person name="Shi Q."/>
            <person name="Liu S."/>
            <person name="Cho W.K."/>
            <person name="Kim J.Y."/>
            <person name="Xu Y."/>
            <person name="Heller-Uszynska K."/>
            <person name="Miao H."/>
            <person name="Cheng Z."/>
            <person name="Zhang S."/>
            <person name="Wu J."/>
            <person name="Yang Y."/>
            <person name="Kang H."/>
            <person name="Li M."/>
            <person name="Liang H."/>
            <person name="Ren X."/>
            <person name="Shi Z."/>
            <person name="Wen M."/>
            <person name="Jian M."/>
            <person name="Yang H."/>
            <person name="Zhang G."/>
            <person name="Yang Z."/>
            <person name="Chen R."/>
            <person name="Liu S."/>
            <person name="Li J."/>
            <person name="Ma L."/>
            <person name="Liu H."/>
            <person name="Zhou Y."/>
            <person name="Zhao J."/>
            <person name="Fang X."/>
            <person name="Li G."/>
            <person name="Fang L."/>
            <person name="Li Y."/>
            <person name="Liu D."/>
            <person name="Zheng H."/>
            <person name="Zhang Y."/>
            <person name="Qin N."/>
            <person name="Li Z."/>
            <person name="Yang G."/>
            <person name="Yang S."/>
            <person name="Bolund L."/>
            <person name="Kristiansen K."/>
            <person name="Zheng H."/>
            <person name="Li S."/>
            <person name="Zhang X."/>
            <person name="Yang H."/>
            <person name="Wang J."/>
            <person name="Sun R."/>
            <person name="Zhang B."/>
            <person name="Jiang S."/>
            <person name="Wang J."/>
            <person name="Du Y."/>
            <person name="Li S."/>
        </authorList>
    </citation>
    <scope>NUCLEOTIDE SEQUENCE [LARGE SCALE GENOMIC DNA]</scope>
    <source>
        <strain evidence="3">cv. 9930</strain>
    </source>
</reference>
<evidence type="ECO:0000313" key="2">
    <source>
        <dbReference type="EMBL" id="KGN55294.1"/>
    </source>
</evidence>
<protein>
    <submittedName>
        <fullName evidence="2">Uncharacterized protein</fullName>
    </submittedName>
</protein>
<dbReference type="Gramene" id="KGN55294">
    <property type="protein sequence ID" value="KGN55294"/>
    <property type="gene ID" value="Csa_4G644710"/>
</dbReference>
<reference evidence="2 3" key="3">
    <citation type="journal article" date="2010" name="BMC Genomics">
        <title>Transcriptome sequencing and comparative analysis of cucumber flowers with different sex types.</title>
        <authorList>
            <person name="Guo S."/>
            <person name="Zheng Y."/>
            <person name="Joung J.G."/>
            <person name="Liu S."/>
            <person name="Zhang Z."/>
            <person name="Crasta O.R."/>
            <person name="Sobral B.W."/>
            <person name="Xu Y."/>
            <person name="Huang S."/>
            <person name="Fei Z."/>
        </authorList>
    </citation>
    <scope>NUCLEOTIDE SEQUENCE [LARGE SCALE GENOMIC DNA]</scope>
    <source>
        <strain evidence="3">cv. 9930</strain>
    </source>
</reference>
<organism evidence="2 3">
    <name type="scientific">Cucumis sativus</name>
    <name type="common">Cucumber</name>
    <dbReference type="NCBI Taxonomy" id="3659"/>
    <lineage>
        <taxon>Eukaryota</taxon>
        <taxon>Viridiplantae</taxon>
        <taxon>Streptophyta</taxon>
        <taxon>Embryophyta</taxon>
        <taxon>Tracheophyta</taxon>
        <taxon>Spermatophyta</taxon>
        <taxon>Magnoliopsida</taxon>
        <taxon>eudicotyledons</taxon>
        <taxon>Gunneridae</taxon>
        <taxon>Pentapetalae</taxon>
        <taxon>rosids</taxon>
        <taxon>fabids</taxon>
        <taxon>Cucurbitales</taxon>
        <taxon>Cucurbitaceae</taxon>
        <taxon>Benincaseae</taxon>
        <taxon>Cucumis</taxon>
    </lineage>
</organism>
<dbReference type="PANTHER" id="PTHR33696:SF3">
    <property type="entry name" value="FLZ-TYPE DOMAIN-CONTAINING PROTEIN"/>
    <property type="match status" value="1"/>
</dbReference>
<dbReference type="Proteomes" id="UP000029981">
    <property type="component" value="Chromosome 4"/>
</dbReference>
<name>A0A0A0L2M9_CUCSA</name>
<dbReference type="PANTHER" id="PTHR33696">
    <property type="entry name" value="T22J18.15-RELATED"/>
    <property type="match status" value="1"/>
</dbReference>
<sequence length="130" mass="14225">MACNNKTHSRGRVAFSWENKPGVCKAAVAPPHGFCDGDDPLKKQLQPPPCTPARKGNKKLQKDGGAEDPFLAAYKECTSEDDEKTCKLKKNKSGFGGWMTTNFFCNLSCKQLTAVRDDSLISSPDSKRTV</sequence>
<accession>A0A0A0L2M9</accession>
<feature type="region of interest" description="Disordered" evidence="1">
    <location>
        <begin position="37"/>
        <end position="65"/>
    </location>
</feature>
<keyword evidence="3" id="KW-1185">Reference proteome</keyword>
<reference evidence="2 3" key="2">
    <citation type="journal article" date="2009" name="PLoS ONE">
        <title>An integrated genetic and cytogenetic map of the cucumber genome.</title>
        <authorList>
            <person name="Ren Y."/>
            <person name="Zhang Z."/>
            <person name="Liu J."/>
            <person name="Staub J.E."/>
            <person name="Han Y."/>
            <person name="Cheng Z."/>
            <person name="Li X."/>
            <person name="Lu J."/>
            <person name="Miao H."/>
            <person name="Kang H."/>
            <person name="Xie B."/>
            <person name="Gu X."/>
            <person name="Wang X."/>
            <person name="Du Y."/>
            <person name="Jin W."/>
            <person name="Huang S."/>
        </authorList>
    </citation>
    <scope>NUCLEOTIDE SEQUENCE [LARGE SCALE GENOMIC DNA]</scope>
    <source>
        <strain evidence="3">cv. 9930</strain>
    </source>
</reference>
<evidence type="ECO:0000256" key="1">
    <source>
        <dbReference type="SAM" id="MobiDB-lite"/>
    </source>
</evidence>
<reference evidence="2 3" key="4">
    <citation type="journal article" date="2011" name="BMC Genomics">
        <title>RNA-Seq improves annotation of protein-coding genes in the cucumber genome.</title>
        <authorList>
            <person name="Li Z."/>
            <person name="Zhang Z."/>
            <person name="Yan P."/>
            <person name="Huang S."/>
            <person name="Fei Z."/>
            <person name="Lin K."/>
        </authorList>
    </citation>
    <scope>NUCLEOTIDE SEQUENCE [LARGE SCALE GENOMIC DNA]</scope>
    <source>
        <strain evidence="3">cv. 9930</strain>
    </source>
</reference>
<evidence type="ECO:0000313" key="3">
    <source>
        <dbReference type="Proteomes" id="UP000029981"/>
    </source>
</evidence>
<dbReference type="EMBL" id="CM002925">
    <property type="protein sequence ID" value="KGN55294.1"/>
    <property type="molecule type" value="Genomic_DNA"/>
</dbReference>
<dbReference type="AlphaFoldDB" id="A0A0A0L2M9"/>
<gene>
    <name evidence="2" type="ORF">Csa_4G644710</name>
</gene>
<proteinExistence type="predicted"/>